<gene>
    <name evidence="1" type="ORF">VCR4J5_200225</name>
</gene>
<dbReference type="Proteomes" id="UP000049077">
    <property type="component" value="Unassembled WGS sequence"/>
</dbReference>
<comment type="caution">
    <text evidence="1">The sequence shown here is derived from an EMBL/GenBank/DDBJ whole genome shotgun (WGS) entry which is preliminary data.</text>
</comment>
<evidence type="ECO:0000313" key="2">
    <source>
        <dbReference type="Proteomes" id="UP000049077"/>
    </source>
</evidence>
<organism evidence="1 2">
    <name type="scientific">Vibrio crassostreae</name>
    <dbReference type="NCBI Taxonomy" id="246167"/>
    <lineage>
        <taxon>Bacteria</taxon>
        <taxon>Pseudomonadati</taxon>
        <taxon>Pseudomonadota</taxon>
        <taxon>Gammaproteobacteria</taxon>
        <taxon>Vibrionales</taxon>
        <taxon>Vibrionaceae</taxon>
        <taxon>Vibrio</taxon>
    </lineage>
</organism>
<accession>A0ABM9QU82</accession>
<evidence type="ECO:0000313" key="1">
    <source>
        <dbReference type="EMBL" id="CDT34216.1"/>
    </source>
</evidence>
<proteinExistence type="predicted"/>
<sequence>MLLFCPAGLQSGGLTVLSSLYIICKSDLNSYFKSFMCHITDHAIRANLFAKATRATLNGFRRFRSISQEPK</sequence>
<name>A0ABM9QU82_9VIBR</name>
<protein>
    <submittedName>
        <fullName evidence="1">Uncharacterized protein</fullName>
    </submittedName>
</protein>
<dbReference type="EMBL" id="CCJX01000103">
    <property type="protein sequence ID" value="CDT34216.1"/>
    <property type="molecule type" value="Genomic_DNA"/>
</dbReference>
<reference evidence="1 2" key="1">
    <citation type="submission" date="2014-06" db="EMBL/GenBank/DDBJ databases">
        <authorList>
            <person name="Le Roux F."/>
        </authorList>
    </citation>
    <scope>NUCLEOTIDE SEQUENCE [LARGE SCALE GENOMIC DNA]</scope>
    <source>
        <strain evidence="1 2">J5-4</strain>
    </source>
</reference>
<keyword evidence="2" id="KW-1185">Reference proteome</keyword>